<keyword evidence="2" id="KW-1185">Reference proteome</keyword>
<dbReference type="EMBL" id="MU117963">
    <property type="protein sequence ID" value="KAF9653738.1"/>
    <property type="molecule type" value="Genomic_DNA"/>
</dbReference>
<dbReference type="Proteomes" id="UP000886501">
    <property type="component" value="Unassembled WGS sequence"/>
</dbReference>
<organism evidence="1 2">
    <name type="scientific">Thelephora ganbajun</name>
    <name type="common">Ganba fungus</name>
    <dbReference type="NCBI Taxonomy" id="370292"/>
    <lineage>
        <taxon>Eukaryota</taxon>
        <taxon>Fungi</taxon>
        <taxon>Dikarya</taxon>
        <taxon>Basidiomycota</taxon>
        <taxon>Agaricomycotina</taxon>
        <taxon>Agaricomycetes</taxon>
        <taxon>Thelephorales</taxon>
        <taxon>Thelephoraceae</taxon>
        <taxon>Thelephora</taxon>
    </lineage>
</organism>
<reference evidence="1" key="2">
    <citation type="journal article" date="2020" name="Nat. Commun.">
        <title>Large-scale genome sequencing of mycorrhizal fungi provides insights into the early evolution of symbiotic traits.</title>
        <authorList>
            <person name="Miyauchi S."/>
            <person name="Kiss E."/>
            <person name="Kuo A."/>
            <person name="Drula E."/>
            <person name="Kohler A."/>
            <person name="Sanchez-Garcia M."/>
            <person name="Morin E."/>
            <person name="Andreopoulos B."/>
            <person name="Barry K.W."/>
            <person name="Bonito G."/>
            <person name="Buee M."/>
            <person name="Carver A."/>
            <person name="Chen C."/>
            <person name="Cichocki N."/>
            <person name="Clum A."/>
            <person name="Culley D."/>
            <person name="Crous P.W."/>
            <person name="Fauchery L."/>
            <person name="Girlanda M."/>
            <person name="Hayes R.D."/>
            <person name="Keri Z."/>
            <person name="LaButti K."/>
            <person name="Lipzen A."/>
            <person name="Lombard V."/>
            <person name="Magnuson J."/>
            <person name="Maillard F."/>
            <person name="Murat C."/>
            <person name="Nolan M."/>
            <person name="Ohm R.A."/>
            <person name="Pangilinan J."/>
            <person name="Pereira M.F."/>
            <person name="Perotto S."/>
            <person name="Peter M."/>
            <person name="Pfister S."/>
            <person name="Riley R."/>
            <person name="Sitrit Y."/>
            <person name="Stielow J.B."/>
            <person name="Szollosi G."/>
            <person name="Zifcakova L."/>
            <person name="Stursova M."/>
            <person name="Spatafora J.W."/>
            <person name="Tedersoo L."/>
            <person name="Vaario L.M."/>
            <person name="Yamada A."/>
            <person name="Yan M."/>
            <person name="Wang P."/>
            <person name="Xu J."/>
            <person name="Bruns T."/>
            <person name="Baldrian P."/>
            <person name="Vilgalys R."/>
            <person name="Dunand C."/>
            <person name="Henrissat B."/>
            <person name="Grigoriev I.V."/>
            <person name="Hibbett D."/>
            <person name="Nagy L.G."/>
            <person name="Martin F.M."/>
        </authorList>
    </citation>
    <scope>NUCLEOTIDE SEQUENCE</scope>
    <source>
        <strain evidence="1">P2</strain>
    </source>
</reference>
<protein>
    <submittedName>
        <fullName evidence="1">Uncharacterized protein</fullName>
    </submittedName>
</protein>
<gene>
    <name evidence="1" type="ORF">BDM02DRAFT_1673500</name>
</gene>
<reference evidence="1" key="1">
    <citation type="submission" date="2019-10" db="EMBL/GenBank/DDBJ databases">
        <authorList>
            <consortium name="DOE Joint Genome Institute"/>
            <person name="Kuo A."/>
            <person name="Miyauchi S."/>
            <person name="Kiss E."/>
            <person name="Drula E."/>
            <person name="Kohler A."/>
            <person name="Sanchez-Garcia M."/>
            <person name="Andreopoulos B."/>
            <person name="Barry K.W."/>
            <person name="Bonito G."/>
            <person name="Buee M."/>
            <person name="Carver A."/>
            <person name="Chen C."/>
            <person name="Cichocki N."/>
            <person name="Clum A."/>
            <person name="Culley D."/>
            <person name="Crous P.W."/>
            <person name="Fauchery L."/>
            <person name="Girlanda M."/>
            <person name="Hayes R."/>
            <person name="Keri Z."/>
            <person name="Labutti K."/>
            <person name="Lipzen A."/>
            <person name="Lombard V."/>
            <person name="Magnuson J."/>
            <person name="Maillard F."/>
            <person name="Morin E."/>
            <person name="Murat C."/>
            <person name="Nolan M."/>
            <person name="Ohm R."/>
            <person name="Pangilinan J."/>
            <person name="Pereira M."/>
            <person name="Perotto S."/>
            <person name="Peter M."/>
            <person name="Riley R."/>
            <person name="Sitrit Y."/>
            <person name="Stielow B."/>
            <person name="Szollosi G."/>
            <person name="Zifcakova L."/>
            <person name="Stursova M."/>
            <person name="Spatafora J.W."/>
            <person name="Tedersoo L."/>
            <person name="Vaario L.-M."/>
            <person name="Yamada A."/>
            <person name="Yan M."/>
            <person name="Wang P."/>
            <person name="Xu J."/>
            <person name="Bruns T."/>
            <person name="Baldrian P."/>
            <person name="Vilgalys R."/>
            <person name="Henrissat B."/>
            <person name="Grigoriev I.V."/>
            <person name="Hibbett D."/>
            <person name="Nagy L.G."/>
            <person name="Martin F.M."/>
        </authorList>
    </citation>
    <scope>NUCLEOTIDE SEQUENCE</scope>
    <source>
        <strain evidence="1">P2</strain>
    </source>
</reference>
<comment type="caution">
    <text evidence="1">The sequence shown here is derived from an EMBL/GenBank/DDBJ whole genome shotgun (WGS) entry which is preliminary data.</text>
</comment>
<accession>A0ACB6ZWR2</accession>
<proteinExistence type="predicted"/>
<name>A0ACB6ZWR2_THEGA</name>
<sequence>MQVTGIQQPPPGPDGLERGWFSSSKNPLDPPPKMFRRPAPGHYAYIKFLPMSVLAVSDKLQDGFALIPPVTTPGEQHPFVSHDVTQDDWHKFLKDFQKTAHLSASDRLFQGMAGGFMRDKIPSPKIQKRMAQNKLEPIGDYLMAWNHYFFHPRRMSVILAKGSRRFSGESDDYPPDVTRRTKKVFKEKKSHYSSRSVDGPLVTAAEPYPKGSLLAPILNPFHKAIYDTTVAVARVPGDLLHGIKPGERVDLSKPSQKWRSRELSDSEEESDSELYTNSEESDHDPIRSLEKKTERDMAAIHRKTEHDLKAIHKKAAADREALHALIQGRKAEREFHKEERKREREKFVQALYYGNHNAGKEKPRKSRRHRKERENAGDIATGRFRLVICYWDGQRGVF</sequence>
<evidence type="ECO:0000313" key="1">
    <source>
        <dbReference type="EMBL" id="KAF9653738.1"/>
    </source>
</evidence>
<evidence type="ECO:0000313" key="2">
    <source>
        <dbReference type="Proteomes" id="UP000886501"/>
    </source>
</evidence>